<dbReference type="Pfam" id="PF26334">
    <property type="entry name" value="Gtf3_N"/>
    <property type="match status" value="1"/>
</dbReference>
<feature type="domain" description="Glucosyltransferase 3-like N-terminal" evidence="1">
    <location>
        <begin position="2"/>
        <end position="60"/>
    </location>
</feature>
<comment type="caution">
    <text evidence="2">The sequence shown here is derived from an EMBL/GenBank/DDBJ whole genome shotgun (WGS) entry which is preliminary data.</text>
</comment>
<dbReference type="AlphaFoldDB" id="A0A6A8LR69"/>
<reference evidence="2 3" key="1">
    <citation type="submission" date="2019-11" db="EMBL/GenBank/DDBJ databases">
        <title>Draft Genome Sequence of Plant Growth-Promoting Rhizosphere-Associated Bacteria.</title>
        <authorList>
            <person name="Vasilyev I.Y."/>
            <person name="Radchenko V."/>
            <person name="Ilnitskaya E.V."/>
        </authorList>
    </citation>
    <scope>NUCLEOTIDE SEQUENCE [LARGE SCALE GENOMIC DNA]</scope>
    <source>
        <strain evidence="2 3">VRA_1sq_f</strain>
    </source>
</reference>
<dbReference type="InterPro" id="IPR058591">
    <property type="entry name" value="Gtf3_N"/>
</dbReference>
<sequence>MNIIIFIHDIRPLMFAIEKVNLPFYIQLFNFANGLIVPSENMAHFLKEQGISTPMTIQHLWDSNVQMDFKNVPKLKRKINFVGDDAKFIFLLSFGTFLKSICTS</sequence>
<evidence type="ECO:0000313" key="2">
    <source>
        <dbReference type="EMBL" id="MSE06575.1"/>
    </source>
</evidence>
<protein>
    <recommendedName>
        <fullName evidence="1">Glucosyltransferase 3-like N-terminal domain-containing protein</fullName>
    </recommendedName>
</protein>
<dbReference type="EMBL" id="WKKZ01001081">
    <property type="protein sequence ID" value="MSE06575.1"/>
    <property type="molecule type" value="Genomic_DNA"/>
</dbReference>
<name>A0A6A8LR69_9LACO</name>
<dbReference type="Gene3D" id="3.40.50.2000">
    <property type="entry name" value="Glycogen Phosphorylase B"/>
    <property type="match status" value="1"/>
</dbReference>
<proteinExistence type="predicted"/>
<organism evidence="2 3">
    <name type="scientific">Ligilactobacillus salivarius</name>
    <dbReference type="NCBI Taxonomy" id="1624"/>
    <lineage>
        <taxon>Bacteria</taxon>
        <taxon>Bacillati</taxon>
        <taxon>Bacillota</taxon>
        <taxon>Bacilli</taxon>
        <taxon>Lactobacillales</taxon>
        <taxon>Lactobacillaceae</taxon>
        <taxon>Ligilactobacillus</taxon>
    </lineage>
</organism>
<evidence type="ECO:0000313" key="3">
    <source>
        <dbReference type="Proteomes" id="UP000437575"/>
    </source>
</evidence>
<accession>A0A6A8LR69</accession>
<gene>
    <name evidence="2" type="ORF">GKC34_12735</name>
</gene>
<evidence type="ECO:0000259" key="1">
    <source>
        <dbReference type="Pfam" id="PF26334"/>
    </source>
</evidence>
<dbReference type="Proteomes" id="UP000437575">
    <property type="component" value="Unassembled WGS sequence"/>
</dbReference>